<dbReference type="GO" id="GO:0006269">
    <property type="term" value="P:DNA replication, synthesis of primer"/>
    <property type="evidence" value="ECO:0007669"/>
    <property type="project" value="UniProtKB-KW"/>
</dbReference>
<dbReference type="EC" id="2.7.7.-" evidence="10"/>
<keyword evidence="7" id="KW-0479">Metal-binding</keyword>
<dbReference type="FunFam" id="3.90.920.10:FF:000003">
    <property type="entry name" value="DNA primase"/>
    <property type="match status" value="1"/>
</dbReference>
<organism evidence="12 13">
    <name type="scientific">Ceraceosorus bombacis</name>
    <dbReference type="NCBI Taxonomy" id="401625"/>
    <lineage>
        <taxon>Eukaryota</taxon>
        <taxon>Fungi</taxon>
        <taxon>Dikarya</taxon>
        <taxon>Basidiomycota</taxon>
        <taxon>Ustilaginomycotina</taxon>
        <taxon>Exobasidiomycetes</taxon>
        <taxon>Ceraceosorales</taxon>
        <taxon>Ceraceosoraceae</taxon>
        <taxon>Ceraceosorus</taxon>
    </lineage>
</organism>
<keyword evidence="4 10" id="KW-0808">Transferase</keyword>
<feature type="region of interest" description="Disordered" evidence="11">
    <location>
        <begin position="1"/>
        <end position="25"/>
    </location>
</feature>
<protein>
    <recommendedName>
        <fullName evidence="10">DNA primase</fullName>
        <ecNumber evidence="10">2.7.7.-</ecNumber>
    </recommendedName>
</protein>
<evidence type="ECO:0000256" key="9">
    <source>
        <dbReference type="ARBA" id="ARBA00023163"/>
    </source>
</evidence>
<dbReference type="GO" id="GO:0046872">
    <property type="term" value="F:metal ion binding"/>
    <property type="evidence" value="ECO:0007669"/>
    <property type="project" value="UniProtKB-KW"/>
</dbReference>
<evidence type="ECO:0000256" key="7">
    <source>
        <dbReference type="ARBA" id="ARBA00022723"/>
    </source>
</evidence>
<dbReference type="NCBIfam" id="TIGR00335">
    <property type="entry name" value="primase_sml"/>
    <property type="match status" value="1"/>
</dbReference>
<evidence type="ECO:0000313" key="13">
    <source>
        <dbReference type="Proteomes" id="UP000054845"/>
    </source>
</evidence>
<evidence type="ECO:0000256" key="4">
    <source>
        <dbReference type="ARBA" id="ARBA00022679"/>
    </source>
</evidence>
<dbReference type="CDD" id="cd04860">
    <property type="entry name" value="AE_Prim_S"/>
    <property type="match status" value="1"/>
</dbReference>
<evidence type="ECO:0000256" key="6">
    <source>
        <dbReference type="ARBA" id="ARBA00022705"/>
    </source>
</evidence>
<keyword evidence="8" id="KW-0862">Zinc</keyword>
<dbReference type="OrthoDB" id="19606at2759"/>
<dbReference type="Proteomes" id="UP000054845">
    <property type="component" value="Unassembled WGS sequence"/>
</dbReference>
<evidence type="ECO:0000256" key="2">
    <source>
        <dbReference type="ARBA" id="ARBA00022478"/>
    </source>
</evidence>
<dbReference type="GO" id="GO:0005658">
    <property type="term" value="C:alpha DNA polymerase:primase complex"/>
    <property type="evidence" value="ECO:0007669"/>
    <property type="project" value="UniProtKB-ARBA"/>
</dbReference>
<dbReference type="STRING" id="401625.A0A0P1B9T7"/>
<dbReference type="SUPFAM" id="SSF56747">
    <property type="entry name" value="Prim-pol domain"/>
    <property type="match status" value="1"/>
</dbReference>
<keyword evidence="2 10" id="KW-0240">DNA-directed RNA polymerase</keyword>
<keyword evidence="13" id="KW-1185">Reference proteome</keyword>
<dbReference type="PANTHER" id="PTHR10536">
    <property type="entry name" value="DNA PRIMASE SMALL SUBUNIT"/>
    <property type="match status" value="1"/>
</dbReference>
<keyword evidence="9" id="KW-0804">Transcription</keyword>
<evidence type="ECO:0000313" key="12">
    <source>
        <dbReference type="EMBL" id="CEH12563.1"/>
    </source>
</evidence>
<dbReference type="InterPro" id="IPR002755">
    <property type="entry name" value="DNA_primase_S"/>
</dbReference>
<evidence type="ECO:0000256" key="5">
    <source>
        <dbReference type="ARBA" id="ARBA00022695"/>
    </source>
</evidence>
<proteinExistence type="inferred from homology"/>
<evidence type="ECO:0000256" key="1">
    <source>
        <dbReference type="ARBA" id="ARBA00009762"/>
    </source>
</evidence>
<dbReference type="GO" id="GO:0003899">
    <property type="term" value="F:DNA-directed RNA polymerase activity"/>
    <property type="evidence" value="ECO:0007669"/>
    <property type="project" value="InterPro"/>
</dbReference>
<evidence type="ECO:0000256" key="11">
    <source>
        <dbReference type="SAM" id="MobiDB-lite"/>
    </source>
</evidence>
<accession>A0A0P1B9T7</accession>
<evidence type="ECO:0000256" key="10">
    <source>
        <dbReference type="RuleBase" id="RU003514"/>
    </source>
</evidence>
<name>A0A0P1B9T7_9BASI</name>
<reference evidence="13" key="1">
    <citation type="submission" date="2014-09" db="EMBL/GenBank/DDBJ databases">
        <authorList>
            <person name="Sharma Rahul"/>
            <person name="Thines Marco"/>
        </authorList>
    </citation>
    <scope>NUCLEOTIDE SEQUENCE [LARGE SCALE GENOMIC DNA]</scope>
</reference>
<keyword evidence="3 10" id="KW-0639">Primosome</keyword>
<keyword evidence="5" id="KW-0548">Nucleotidyltransferase</keyword>
<evidence type="ECO:0000256" key="8">
    <source>
        <dbReference type="ARBA" id="ARBA00022833"/>
    </source>
</evidence>
<dbReference type="EMBL" id="CCYA01000162">
    <property type="protein sequence ID" value="CEH12563.1"/>
    <property type="molecule type" value="Genomic_DNA"/>
</dbReference>
<comment type="similarity">
    <text evidence="1 10">Belongs to the eukaryotic-type primase small subunit family.</text>
</comment>
<dbReference type="InterPro" id="IPR014052">
    <property type="entry name" value="DNA_primase_ssu_euk/arc"/>
</dbReference>
<dbReference type="Gene3D" id="3.90.920.10">
    <property type="entry name" value="DNA primase, PRIM domain"/>
    <property type="match status" value="1"/>
</dbReference>
<sequence length="490" mass="55185">MPTAVRSTDLPPARPPPPDMDVDEDDDFELDKAMAGVEEARLQALDTSDPMVLLSYYRHLLPWKNIFLWLNRDVEGANMASTSSPGASRNFTHREFAFTLANEAYLRYNSYATWQELKRDVLRLNPQRFEIGPVYSAKPKDRKTVQKTSFKPVSREVVFDIDMTDYDEIRTCCSGKGICKRCWGFIAVAVEVLDQALRLDFGFKHLLWVYSGRRGIHCWISDEEACALPDDARKAIVGWLEVIKGGASAVKKVNLAGSSTSARQLHPSLRRALDGSVDAVDGASDGPLKRAFVDIVLKDQDVFRDATGYNRLLALLPSVETEAIARLKSNWDAQPARTSLDKWQDIMTIAAKAGEMRARTTWRPAMEDIILQYTYPRIDAEVSKHMNHLLKAPFVVHPATGRVCVPLDPRQIHQFDPDLDAPTIGELFRDLNAAQKAGEVDDGAALKDNPTAWEHTRLKPFVQRFEKHCSAIVRQTREAKRGQALDTMDF</sequence>
<evidence type="ECO:0000256" key="3">
    <source>
        <dbReference type="ARBA" id="ARBA00022515"/>
    </source>
</evidence>
<dbReference type="AlphaFoldDB" id="A0A0P1B9T7"/>
<dbReference type="Pfam" id="PF01896">
    <property type="entry name" value="DNA_primase_S"/>
    <property type="match status" value="1"/>
</dbReference>
<keyword evidence="6 10" id="KW-0235">DNA replication</keyword>